<comment type="caution">
    <text evidence="2">The sequence shown here is derived from an EMBL/GenBank/DDBJ whole genome shotgun (WGS) entry which is preliminary data.</text>
</comment>
<proteinExistence type="predicted"/>
<organism evidence="2 3">
    <name type="scientific">Devosia psychrophila</name>
    <dbReference type="NCBI Taxonomy" id="728005"/>
    <lineage>
        <taxon>Bacteria</taxon>
        <taxon>Pseudomonadati</taxon>
        <taxon>Pseudomonadota</taxon>
        <taxon>Alphaproteobacteria</taxon>
        <taxon>Hyphomicrobiales</taxon>
        <taxon>Devosiaceae</taxon>
        <taxon>Devosia</taxon>
    </lineage>
</organism>
<feature type="chain" id="PRO_5047523292" description="HdeA/HdeB family protein" evidence="1">
    <location>
        <begin position="25"/>
        <end position="81"/>
    </location>
</feature>
<name>A0ABR5E0C4_9HYPH</name>
<accession>A0ABR5E0C4</accession>
<sequence>MEEIPMKTILTAFFLTLSATSAFAGPDQRAWMINWGTEDVNAGTICKVKEIIVLAQSVEDCVESGGKATHTLTKAAEPRAE</sequence>
<evidence type="ECO:0008006" key="4">
    <source>
        <dbReference type="Google" id="ProtNLM"/>
    </source>
</evidence>
<reference evidence="2 3" key="1">
    <citation type="submission" date="2015-03" db="EMBL/GenBank/DDBJ databases">
        <authorList>
            <person name="Lepp D."/>
            <person name="Hassan Y.I."/>
            <person name="Li X.-Z."/>
            <person name="Zhou T."/>
        </authorList>
    </citation>
    <scope>NUCLEOTIDE SEQUENCE [LARGE SCALE GENOMIC DNA]</scope>
    <source>
        <strain evidence="2 3">Cr7-05</strain>
    </source>
</reference>
<feature type="signal peptide" evidence="1">
    <location>
        <begin position="1"/>
        <end position="24"/>
    </location>
</feature>
<keyword evidence="3" id="KW-1185">Reference proteome</keyword>
<protein>
    <recommendedName>
        <fullName evidence="4">HdeA/HdeB family protein</fullName>
    </recommendedName>
</protein>
<dbReference type="EMBL" id="LAPV01000080">
    <property type="protein sequence ID" value="KKC33752.1"/>
    <property type="molecule type" value="Genomic_DNA"/>
</dbReference>
<keyword evidence="1" id="KW-0732">Signal</keyword>
<evidence type="ECO:0000313" key="3">
    <source>
        <dbReference type="Proteomes" id="UP000033519"/>
    </source>
</evidence>
<gene>
    <name evidence="2" type="ORF">WH91_06785</name>
</gene>
<dbReference type="Proteomes" id="UP000033519">
    <property type="component" value="Unassembled WGS sequence"/>
</dbReference>
<evidence type="ECO:0000256" key="1">
    <source>
        <dbReference type="SAM" id="SignalP"/>
    </source>
</evidence>
<evidence type="ECO:0000313" key="2">
    <source>
        <dbReference type="EMBL" id="KKC33752.1"/>
    </source>
</evidence>